<proteinExistence type="predicted"/>
<dbReference type="EMBL" id="SRLO01000087">
    <property type="protein sequence ID" value="TNN77101.1"/>
    <property type="molecule type" value="Genomic_DNA"/>
</dbReference>
<sequence>MDLCCCLLVLSCCSLGSGPVLSILSSVPSLPSSSAPLLLLLSEASVSGASVPPACVLLHTLSARGLENRTARRTLLVLHSRCMRKGQEEKEEEEKKEEEEEEKKEEEAAVHLFFLHRMMIQFHHYSQVMVLSLFHFLSYFALSYCSPTRRPMECWLTRFYSTTQLIQRMTRGLKSFLHLILTQLHYLSRLILSYLPQLTSLKSPSQLILGLMSQGPTYLPLQHQADPH</sequence>
<feature type="chain" id="PRO_5021215666" evidence="3">
    <location>
        <begin position="23"/>
        <end position="228"/>
    </location>
</feature>
<reference evidence="4 5" key="1">
    <citation type="submission" date="2019-03" db="EMBL/GenBank/DDBJ databases">
        <title>First draft genome of Liparis tanakae, snailfish: a comprehensive survey of snailfish specific genes.</title>
        <authorList>
            <person name="Kim W."/>
            <person name="Song I."/>
            <person name="Jeong J.-H."/>
            <person name="Kim D."/>
            <person name="Kim S."/>
            <person name="Ryu S."/>
            <person name="Song J.Y."/>
            <person name="Lee S.K."/>
        </authorList>
    </citation>
    <scope>NUCLEOTIDE SEQUENCE [LARGE SCALE GENOMIC DNA]</scope>
    <source>
        <tissue evidence="4">Muscle</tissue>
    </source>
</reference>
<dbReference type="Proteomes" id="UP000314294">
    <property type="component" value="Unassembled WGS sequence"/>
</dbReference>
<keyword evidence="2" id="KW-0472">Membrane</keyword>
<keyword evidence="1" id="KW-0175">Coiled coil</keyword>
<keyword evidence="2" id="KW-1133">Transmembrane helix</keyword>
<dbReference type="AlphaFoldDB" id="A0A4Z2IHA3"/>
<evidence type="ECO:0000256" key="1">
    <source>
        <dbReference type="SAM" id="Coils"/>
    </source>
</evidence>
<accession>A0A4Z2IHA3</accession>
<evidence type="ECO:0000313" key="4">
    <source>
        <dbReference type="EMBL" id="TNN77101.1"/>
    </source>
</evidence>
<organism evidence="4 5">
    <name type="scientific">Liparis tanakae</name>
    <name type="common">Tanaka's snailfish</name>
    <dbReference type="NCBI Taxonomy" id="230148"/>
    <lineage>
        <taxon>Eukaryota</taxon>
        <taxon>Metazoa</taxon>
        <taxon>Chordata</taxon>
        <taxon>Craniata</taxon>
        <taxon>Vertebrata</taxon>
        <taxon>Euteleostomi</taxon>
        <taxon>Actinopterygii</taxon>
        <taxon>Neopterygii</taxon>
        <taxon>Teleostei</taxon>
        <taxon>Neoteleostei</taxon>
        <taxon>Acanthomorphata</taxon>
        <taxon>Eupercaria</taxon>
        <taxon>Perciformes</taxon>
        <taxon>Cottioidei</taxon>
        <taxon>Cottales</taxon>
        <taxon>Liparidae</taxon>
        <taxon>Liparis</taxon>
    </lineage>
</organism>
<gene>
    <name evidence="4" type="ORF">EYF80_012739</name>
</gene>
<name>A0A4Z2IHA3_9TELE</name>
<keyword evidence="2" id="KW-0812">Transmembrane</keyword>
<keyword evidence="3" id="KW-0732">Signal</keyword>
<protein>
    <submittedName>
        <fullName evidence="4">Uncharacterized protein</fullName>
    </submittedName>
</protein>
<comment type="caution">
    <text evidence="4">The sequence shown here is derived from an EMBL/GenBank/DDBJ whole genome shotgun (WGS) entry which is preliminary data.</text>
</comment>
<evidence type="ECO:0000256" key="2">
    <source>
        <dbReference type="SAM" id="Phobius"/>
    </source>
</evidence>
<feature type="signal peptide" evidence="3">
    <location>
        <begin position="1"/>
        <end position="22"/>
    </location>
</feature>
<evidence type="ECO:0000256" key="3">
    <source>
        <dbReference type="SAM" id="SignalP"/>
    </source>
</evidence>
<evidence type="ECO:0000313" key="5">
    <source>
        <dbReference type="Proteomes" id="UP000314294"/>
    </source>
</evidence>
<feature type="transmembrane region" description="Helical" evidence="2">
    <location>
        <begin position="122"/>
        <end position="142"/>
    </location>
</feature>
<keyword evidence="5" id="KW-1185">Reference proteome</keyword>
<feature type="coiled-coil region" evidence="1">
    <location>
        <begin position="82"/>
        <end position="110"/>
    </location>
</feature>